<keyword evidence="2 9" id="KW-0813">Transport</keyword>
<dbReference type="InterPro" id="IPR001901">
    <property type="entry name" value="Translocase_SecE/Sec61-g"/>
</dbReference>
<dbReference type="InterPro" id="IPR038379">
    <property type="entry name" value="SecE_sf"/>
</dbReference>
<dbReference type="Proteomes" id="UP000051565">
    <property type="component" value="Unassembled WGS sequence"/>
</dbReference>
<comment type="caution">
    <text evidence="10">The sequence shown here is derived from an EMBL/GenBank/DDBJ whole genome shotgun (WGS) entry which is preliminary data.</text>
</comment>
<dbReference type="RefSeq" id="WP_054646383.1">
    <property type="nucleotide sequence ID" value="NZ_FUXS01000001.1"/>
</dbReference>
<keyword evidence="11" id="KW-1185">Reference proteome</keyword>
<keyword evidence="6 9" id="KW-1133">Transmembrane helix</keyword>
<feature type="transmembrane region" description="Helical" evidence="9">
    <location>
        <begin position="31"/>
        <end position="51"/>
    </location>
</feature>
<sequence length="59" mass="6836">MKRLWNFLKSVVKEMKLVTWPGPKQTRIDTITVIGTTVFFTIFLGLIDWGLETILLRLG</sequence>
<protein>
    <recommendedName>
        <fullName evidence="9">Protein translocase subunit SecE</fullName>
    </recommendedName>
</protein>
<dbReference type="Gene3D" id="1.20.5.1030">
    <property type="entry name" value="Preprotein translocase secy subunit"/>
    <property type="match status" value="1"/>
</dbReference>
<keyword evidence="7 9" id="KW-0811">Translocation</keyword>
<proteinExistence type="inferred from homology"/>
<dbReference type="GO" id="GO:0005886">
    <property type="term" value="C:plasma membrane"/>
    <property type="evidence" value="ECO:0007669"/>
    <property type="project" value="UniProtKB-SubCell"/>
</dbReference>
<evidence type="ECO:0000256" key="3">
    <source>
        <dbReference type="ARBA" id="ARBA00022475"/>
    </source>
</evidence>
<keyword evidence="3 9" id="KW-1003">Cell membrane</keyword>
<dbReference type="GO" id="GO:0009306">
    <property type="term" value="P:protein secretion"/>
    <property type="evidence" value="ECO:0007669"/>
    <property type="project" value="UniProtKB-UniRule"/>
</dbReference>
<evidence type="ECO:0000313" key="11">
    <source>
        <dbReference type="Proteomes" id="UP000051565"/>
    </source>
</evidence>
<comment type="subcellular location">
    <subcellularLocation>
        <location evidence="9">Cell membrane</location>
        <topology evidence="9">Single-pass membrane protein</topology>
    </subcellularLocation>
    <subcellularLocation>
        <location evidence="1">Membrane</location>
    </subcellularLocation>
</comment>
<evidence type="ECO:0000256" key="8">
    <source>
        <dbReference type="ARBA" id="ARBA00023136"/>
    </source>
</evidence>
<dbReference type="AlphaFoldDB" id="A0A0R2JU61"/>
<gene>
    <name evidence="9" type="primary">secE</name>
    <name evidence="10" type="ORF">IV52_GL000743</name>
</gene>
<keyword evidence="4 9" id="KW-0812">Transmembrane</keyword>
<dbReference type="Pfam" id="PF00584">
    <property type="entry name" value="SecE"/>
    <property type="match status" value="1"/>
</dbReference>
<keyword evidence="5 9" id="KW-0653">Protein transport</keyword>
<evidence type="ECO:0000256" key="9">
    <source>
        <dbReference type="HAMAP-Rule" id="MF_00422"/>
    </source>
</evidence>
<dbReference type="PANTHER" id="PTHR33910">
    <property type="entry name" value="PROTEIN TRANSLOCASE SUBUNIT SECE"/>
    <property type="match status" value="1"/>
</dbReference>
<dbReference type="GO" id="GO:0006605">
    <property type="term" value="P:protein targeting"/>
    <property type="evidence" value="ECO:0007669"/>
    <property type="project" value="UniProtKB-UniRule"/>
</dbReference>
<evidence type="ECO:0000256" key="1">
    <source>
        <dbReference type="ARBA" id="ARBA00004370"/>
    </source>
</evidence>
<evidence type="ECO:0000256" key="2">
    <source>
        <dbReference type="ARBA" id="ARBA00022448"/>
    </source>
</evidence>
<dbReference type="PATRIC" id="fig|1122148.6.peg.765"/>
<evidence type="ECO:0000256" key="6">
    <source>
        <dbReference type="ARBA" id="ARBA00022989"/>
    </source>
</evidence>
<reference evidence="10 11" key="1">
    <citation type="journal article" date="2015" name="Genome Announc.">
        <title>Expanding the biotechnology potential of lactobacilli through comparative genomics of 213 strains and associated genera.</title>
        <authorList>
            <person name="Sun Z."/>
            <person name="Harris H.M."/>
            <person name="McCann A."/>
            <person name="Guo C."/>
            <person name="Argimon S."/>
            <person name="Zhang W."/>
            <person name="Yang X."/>
            <person name="Jeffery I.B."/>
            <person name="Cooney J.C."/>
            <person name="Kagawa T.F."/>
            <person name="Liu W."/>
            <person name="Song Y."/>
            <person name="Salvetti E."/>
            <person name="Wrobel A."/>
            <person name="Rasinkangas P."/>
            <person name="Parkhill J."/>
            <person name="Rea M.C."/>
            <person name="O'Sullivan O."/>
            <person name="Ritari J."/>
            <person name="Douillard F.P."/>
            <person name="Paul Ross R."/>
            <person name="Yang R."/>
            <person name="Briner A.E."/>
            <person name="Felis G.E."/>
            <person name="de Vos W.M."/>
            <person name="Barrangou R."/>
            <person name="Klaenhammer T.R."/>
            <person name="Caufield P.W."/>
            <person name="Cui Y."/>
            <person name="Zhang H."/>
            <person name="O'Toole P.W."/>
        </authorList>
    </citation>
    <scope>NUCLEOTIDE SEQUENCE [LARGE SCALE GENOMIC DNA]</scope>
    <source>
        <strain evidence="10 11">DSM 20690</strain>
    </source>
</reference>
<dbReference type="GO" id="GO:0008320">
    <property type="term" value="F:protein transmembrane transporter activity"/>
    <property type="evidence" value="ECO:0007669"/>
    <property type="project" value="UniProtKB-UniRule"/>
</dbReference>
<comment type="subunit">
    <text evidence="9">Component of the Sec protein translocase complex. Heterotrimer consisting of SecY, SecE and SecG subunits. The heterotrimers can form oligomers, although 1 heterotrimer is thought to be able to translocate proteins. Interacts with the ribosome. Interacts with SecDF, and other proteins may be involved. Interacts with SecA.</text>
</comment>
<dbReference type="PANTHER" id="PTHR33910:SF1">
    <property type="entry name" value="PROTEIN TRANSLOCASE SUBUNIT SECE"/>
    <property type="match status" value="1"/>
</dbReference>
<organism evidence="10 11">
    <name type="scientific">Fructilactobacillus lindneri DSM 20690 = JCM 11027</name>
    <dbReference type="NCBI Taxonomy" id="1122148"/>
    <lineage>
        <taxon>Bacteria</taxon>
        <taxon>Bacillati</taxon>
        <taxon>Bacillota</taxon>
        <taxon>Bacilli</taxon>
        <taxon>Lactobacillales</taxon>
        <taxon>Lactobacillaceae</taxon>
        <taxon>Fructilactobacillus</taxon>
    </lineage>
</organism>
<accession>A0A0R2JU61</accession>
<dbReference type="GeneID" id="61249277"/>
<keyword evidence="8 9" id="KW-0472">Membrane</keyword>
<evidence type="ECO:0000256" key="7">
    <source>
        <dbReference type="ARBA" id="ARBA00023010"/>
    </source>
</evidence>
<dbReference type="EMBL" id="JQBT01000032">
    <property type="protein sequence ID" value="KRN79334.1"/>
    <property type="molecule type" value="Genomic_DNA"/>
</dbReference>
<dbReference type="NCBIfam" id="TIGR00964">
    <property type="entry name" value="secE_bact"/>
    <property type="match status" value="1"/>
</dbReference>
<evidence type="ECO:0000256" key="5">
    <source>
        <dbReference type="ARBA" id="ARBA00022927"/>
    </source>
</evidence>
<dbReference type="STRING" id="53444.AYR59_00090"/>
<dbReference type="HAMAP" id="MF_00422">
    <property type="entry name" value="SecE"/>
    <property type="match status" value="1"/>
</dbReference>
<evidence type="ECO:0000313" key="10">
    <source>
        <dbReference type="EMBL" id="KRN79334.1"/>
    </source>
</evidence>
<comment type="function">
    <text evidence="9">Essential subunit of the Sec protein translocation channel SecYEG. Clamps together the 2 halves of SecY. May contact the channel plug during translocation.</text>
</comment>
<dbReference type="GO" id="GO:0065002">
    <property type="term" value="P:intracellular protein transmembrane transport"/>
    <property type="evidence" value="ECO:0007669"/>
    <property type="project" value="UniProtKB-UniRule"/>
</dbReference>
<name>A0A0R2JU61_9LACO</name>
<evidence type="ECO:0000256" key="4">
    <source>
        <dbReference type="ARBA" id="ARBA00022692"/>
    </source>
</evidence>
<dbReference type="InterPro" id="IPR005807">
    <property type="entry name" value="SecE_bac"/>
</dbReference>
<dbReference type="GO" id="GO:0043952">
    <property type="term" value="P:protein transport by the Sec complex"/>
    <property type="evidence" value="ECO:0007669"/>
    <property type="project" value="UniProtKB-UniRule"/>
</dbReference>
<comment type="similarity">
    <text evidence="9">Belongs to the SecE/SEC61-gamma family.</text>
</comment>